<organism evidence="1 2">
    <name type="scientific">Rubroshorea leprosula</name>
    <dbReference type="NCBI Taxonomy" id="152421"/>
    <lineage>
        <taxon>Eukaryota</taxon>
        <taxon>Viridiplantae</taxon>
        <taxon>Streptophyta</taxon>
        <taxon>Embryophyta</taxon>
        <taxon>Tracheophyta</taxon>
        <taxon>Spermatophyta</taxon>
        <taxon>Magnoliopsida</taxon>
        <taxon>eudicotyledons</taxon>
        <taxon>Gunneridae</taxon>
        <taxon>Pentapetalae</taxon>
        <taxon>rosids</taxon>
        <taxon>malvids</taxon>
        <taxon>Malvales</taxon>
        <taxon>Dipterocarpaceae</taxon>
        <taxon>Rubroshorea</taxon>
    </lineage>
</organism>
<evidence type="ECO:0000313" key="1">
    <source>
        <dbReference type="EMBL" id="GKV32731.1"/>
    </source>
</evidence>
<accession>A0AAV5L658</accession>
<name>A0AAV5L658_9ROSI</name>
<comment type="caution">
    <text evidence="1">The sequence shown here is derived from an EMBL/GenBank/DDBJ whole genome shotgun (WGS) entry which is preliminary data.</text>
</comment>
<sequence>MDRVEAVRKPKETVVTLELNVLEYDTDERKQQLNEVLDSIRLNLLRR</sequence>
<protein>
    <recommendedName>
        <fullName evidence="3">FDX-ACB domain-containing protein</fullName>
    </recommendedName>
</protein>
<evidence type="ECO:0000313" key="2">
    <source>
        <dbReference type="Proteomes" id="UP001054252"/>
    </source>
</evidence>
<evidence type="ECO:0008006" key="3">
    <source>
        <dbReference type="Google" id="ProtNLM"/>
    </source>
</evidence>
<proteinExistence type="predicted"/>
<reference evidence="1 2" key="1">
    <citation type="journal article" date="2021" name="Commun. Biol.">
        <title>The genome of Shorea leprosula (Dipterocarpaceae) highlights the ecological relevance of drought in aseasonal tropical rainforests.</title>
        <authorList>
            <person name="Ng K.K.S."/>
            <person name="Kobayashi M.J."/>
            <person name="Fawcett J.A."/>
            <person name="Hatakeyama M."/>
            <person name="Paape T."/>
            <person name="Ng C.H."/>
            <person name="Ang C.C."/>
            <person name="Tnah L.H."/>
            <person name="Lee C.T."/>
            <person name="Nishiyama T."/>
            <person name="Sese J."/>
            <person name="O'Brien M.J."/>
            <person name="Copetti D."/>
            <person name="Mohd Noor M.I."/>
            <person name="Ong R.C."/>
            <person name="Putra M."/>
            <person name="Sireger I.Z."/>
            <person name="Indrioko S."/>
            <person name="Kosugi Y."/>
            <person name="Izuno A."/>
            <person name="Isagi Y."/>
            <person name="Lee S.L."/>
            <person name="Shimizu K.K."/>
        </authorList>
    </citation>
    <scope>NUCLEOTIDE SEQUENCE [LARGE SCALE GENOMIC DNA]</scope>
    <source>
        <strain evidence="1">214</strain>
    </source>
</reference>
<keyword evidence="2" id="KW-1185">Reference proteome</keyword>
<dbReference type="EMBL" id="BPVZ01000097">
    <property type="protein sequence ID" value="GKV32731.1"/>
    <property type="molecule type" value="Genomic_DNA"/>
</dbReference>
<dbReference type="AlphaFoldDB" id="A0AAV5L658"/>
<dbReference type="Proteomes" id="UP001054252">
    <property type="component" value="Unassembled WGS sequence"/>
</dbReference>
<gene>
    <name evidence="1" type="ORF">SLEP1_g41316</name>
</gene>